<name>A0A1M6HNR4_MALRU</name>
<sequence>MPYQARDLKLCDYRDEATELLARNAGLKNCIISERSNRFENLFGDVTLRDLARASLREAGLEIPSDANQLIGRALTTSDFPKILSGVVNKALDEGFGYASQTFLDWVAKKAVPDFKLAEFPRLVPAAELFECIEDDEIRSLVLAEGAESGRIKTYAGIGAISRQALVNDDLGVLQDFGGALGQTAANTQSKQVYKKLLENPALSDGVAMFHTDRDNLISGAGSALSRGSLAGALKVFRTMTDSNGTPLAIEPKFLLVPPSLEVTAFELCYSDSVPGQTNSAVMNLFKKIGLVPIVEPRLESPLFSGSSSTAWYLLPDPNIRSVIASLALGDPNKLQPYVKEKAMFERDATEYKARIDFGVVPMSPYAVKSEGV</sequence>
<reference evidence="1 2" key="1">
    <citation type="submission" date="2016-11" db="EMBL/GenBank/DDBJ databases">
        <authorList>
            <person name="Jaros S."/>
            <person name="Januszkiewicz K."/>
            <person name="Wedrychowicz H."/>
        </authorList>
    </citation>
    <scope>NUCLEOTIDE SEQUENCE [LARGE SCALE GENOMIC DNA]</scope>
    <source>
        <strain evidence="1 2">DSM 5091</strain>
    </source>
</reference>
<proteinExistence type="predicted"/>
<dbReference type="EMBL" id="FQZT01000005">
    <property type="protein sequence ID" value="SHJ23839.1"/>
    <property type="molecule type" value="Genomic_DNA"/>
</dbReference>
<dbReference type="OrthoDB" id="9806592at2"/>
<keyword evidence="2" id="KW-1185">Reference proteome</keyword>
<dbReference type="Pfam" id="PF25209">
    <property type="entry name" value="Phage_capsid_4"/>
    <property type="match status" value="1"/>
</dbReference>
<accession>A0A1M6HNR4</accession>
<organism evidence="1 2">
    <name type="scientific">Malonomonas rubra DSM 5091</name>
    <dbReference type="NCBI Taxonomy" id="1122189"/>
    <lineage>
        <taxon>Bacteria</taxon>
        <taxon>Pseudomonadati</taxon>
        <taxon>Thermodesulfobacteriota</taxon>
        <taxon>Desulfuromonadia</taxon>
        <taxon>Desulfuromonadales</taxon>
        <taxon>Geopsychrobacteraceae</taxon>
        <taxon>Malonomonas</taxon>
    </lineage>
</organism>
<evidence type="ECO:0000313" key="2">
    <source>
        <dbReference type="Proteomes" id="UP000184171"/>
    </source>
</evidence>
<dbReference type="AlphaFoldDB" id="A0A1M6HNR4"/>
<gene>
    <name evidence="1" type="ORF">SAMN02745165_01901</name>
</gene>
<protein>
    <submittedName>
        <fullName evidence="1">Mu-like prophage major head subunit gpT</fullName>
    </submittedName>
</protein>
<dbReference type="Proteomes" id="UP000184171">
    <property type="component" value="Unassembled WGS sequence"/>
</dbReference>
<evidence type="ECO:0000313" key="1">
    <source>
        <dbReference type="EMBL" id="SHJ23839.1"/>
    </source>
</evidence>
<dbReference type="STRING" id="1122189.SAMN02745165_01901"/>
<dbReference type="RefSeq" id="WP_072908219.1">
    <property type="nucleotide sequence ID" value="NZ_FQZT01000005.1"/>
</dbReference>